<evidence type="ECO:0000313" key="6">
    <source>
        <dbReference type="Proteomes" id="UP001157114"/>
    </source>
</evidence>
<gene>
    <name evidence="5" type="ORF">MU1_06840</name>
</gene>
<proteinExistence type="predicted"/>
<keyword evidence="1" id="KW-0805">Transcription regulation</keyword>
<organism evidence="5 6">
    <name type="scientific">Paenibacillus glycanilyticus</name>
    <dbReference type="NCBI Taxonomy" id="126569"/>
    <lineage>
        <taxon>Bacteria</taxon>
        <taxon>Bacillati</taxon>
        <taxon>Bacillota</taxon>
        <taxon>Bacilli</taxon>
        <taxon>Bacillales</taxon>
        <taxon>Paenibacillaceae</taxon>
        <taxon>Paenibacillus</taxon>
    </lineage>
</organism>
<dbReference type="InterPro" id="IPR018060">
    <property type="entry name" value="HTH_AraC"/>
</dbReference>
<accession>A0ABQ6G8K4</accession>
<dbReference type="Proteomes" id="UP001157114">
    <property type="component" value="Unassembled WGS sequence"/>
</dbReference>
<dbReference type="Pfam" id="PF12833">
    <property type="entry name" value="HTH_18"/>
    <property type="match status" value="1"/>
</dbReference>
<sequence length="293" mass="33786">MEETRKKDGFESEKLFIQPDYIVDELTANELTSTLYVSDIGCFPRAQYHYRERMKGCDSHILIYCAEGEGWLEIGSKMTISPRQLVVIPAGTPHRYGASEDKPWTIYWMHLHGRHVLEFIQTYGMDTGLFLPAATHAKWLEDFQQCFSLLSDKPYSMPAQIHVSQTIRHLLSHVGLSTGGTIQDKKREDYMELAMRYMTSRLTDSITLPQLAKHTGLSKQHLIYLFNKETGCPPIEFFLRLKMQRAGEMLALTSLNIKEICTEFGISDPYYFSRLFKKYMGVSPTQFRNTPKG</sequence>
<evidence type="ECO:0000313" key="5">
    <source>
        <dbReference type="EMBL" id="GLX66340.1"/>
    </source>
</evidence>
<comment type="caution">
    <text evidence="5">The sequence shown here is derived from an EMBL/GenBank/DDBJ whole genome shotgun (WGS) entry which is preliminary data.</text>
</comment>
<dbReference type="RefSeq" id="WP_284237034.1">
    <property type="nucleotide sequence ID" value="NZ_BSSQ01000002.1"/>
</dbReference>
<dbReference type="Gene3D" id="1.10.10.60">
    <property type="entry name" value="Homeodomain-like"/>
    <property type="match status" value="2"/>
</dbReference>
<keyword evidence="6" id="KW-1185">Reference proteome</keyword>
<feature type="domain" description="HTH araC/xylS-type" evidence="4">
    <location>
        <begin position="192"/>
        <end position="290"/>
    </location>
</feature>
<keyword evidence="3" id="KW-0804">Transcription</keyword>
<dbReference type="SUPFAM" id="SSF46689">
    <property type="entry name" value="Homeodomain-like"/>
    <property type="match status" value="2"/>
</dbReference>
<evidence type="ECO:0000259" key="4">
    <source>
        <dbReference type="PROSITE" id="PS01124"/>
    </source>
</evidence>
<evidence type="ECO:0000256" key="3">
    <source>
        <dbReference type="ARBA" id="ARBA00023163"/>
    </source>
</evidence>
<dbReference type="SMART" id="SM00342">
    <property type="entry name" value="HTH_ARAC"/>
    <property type="match status" value="1"/>
</dbReference>
<reference evidence="5 6" key="1">
    <citation type="submission" date="2023-03" db="EMBL/GenBank/DDBJ databases">
        <title>Draft genome sequence of the bacteria which degrade cell wall of Tricholomamatutake.</title>
        <authorList>
            <person name="Konishi Y."/>
            <person name="Fukuta Y."/>
            <person name="Shirasaka N."/>
        </authorList>
    </citation>
    <scope>NUCLEOTIDE SEQUENCE [LARGE SCALE GENOMIC DNA]</scope>
    <source>
        <strain evidence="6">mu1</strain>
    </source>
</reference>
<dbReference type="PRINTS" id="PR00032">
    <property type="entry name" value="HTHARAC"/>
</dbReference>
<dbReference type="Pfam" id="PF02311">
    <property type="entry name" value="AraC_binding"/>
    <property type="match status" value="1"/>
</dbReference>
<dbReference type="EMBL" id="BSSQ01000002">
    <property type="protein sequence ID" value="GLX66340.1"/>
    <property type="molecule type" value="Genomic_DNA"/>
</dbReference>
<evidence type="ECO:0000256" key="2">
    <source>
        <dbReference type="ARBA" id="ARBA00023125"/>
    </source>
</evidence>
<dbReference type="InterPro" id="IPR037923">
    <property type="entry name" value="HTH-like"/>
</dbReference>
<dbReference type="PANTHER" id="PTHR43280">
    <property type="entry name" value="ARAC-FAMILY TRANSCRIPTIONAL REGULATOR"/>
    <property type="match status" value="1"/>
</dbReference>
<name>A0ABQ6G8K4_9BACL</name>
<dbReference type="PROSITE" id="PS01124">
    <property type="entry name" value="HTH_ARAC_FAMILY_2"/>
    <property type="match status" value="1"/>
</dbReference>
<dbReference type="InterPro" id="IPR003313">
    <property type="entry name" value="AraC-bd"/>
</dbReference>
<protein>
    <submittedName>
        <fullName evidence="5">Transcriptional regulator</fullName>
    </submittedName>
</protein>
<dbReference type="Gene3D" id="2.60.120.280">
    <property type="entry name" value="Regulatory protein AraC"/>
    <property type="match status" value="1"/>
</dbReference>
<dbReference type="CDD" id="cd06986">
    <property type="entry name" value="cupin_MmsR-like_N"/>
    <property type="match status" value="1"/>
</dbReference>
<dbReference type="PANTHER" id="PTHR43280:SF30">
    <property type="entry name" value="MMSAB OPERON REGULATORY PROTEIN"/>
    <property type="match status" value="1"/>
</dbReference>
<dbReference type="InterPro" id="IPR009057">
    <property type="entry name" value="Homeodomain-like_sf"/>
</dbReference>
<dbReference type="InterPro" id="IPR020449">
    <property type="entry name" value="Tscrpt_reg_AraC-type_HTH"/>
</dbReference>
<dbReference type="SUPFAM" id="SSF51215">
    <property type="entry name" value="Regulatory protein AraC"/>
    <property type="match status" value="1"/>
</dbReference>
<evidence type="ECO:0000256" key="1">
    <source>
        <dbReference type="ARBA" id="ARBA00023015"/>
    </source>
</evidence>
<keyword evidence="2" id="KW-0238">DNA-binding</keyword>